<evidence type="ECO:0000256" key="10">
    <source>
        <dbReference type="PROSITE-ProRule" id="PRU00035"/>
    </source>
</evidence>
<sequence length="1706" mass="185521">MESEEEDDDEQGGHSLVGFMFGNVDKDMRLQEDYLDKDVRGQLGALGSDVDHLGGDIFQAGPRLGNKAAGLQAQGQEKAANAQSYSDEEDMIDDENAPTAAPASSAPPPAPRLLVVAKQAAQASVEEDDYDADEDAQAHIQPSAPAVQAPSIIPTSAAQAAAAIQSGSTQVIDLMHEDEEEEEKQVENQEALPSGSALPVLAQLGTARILRFSEMFPPGAPQAAARRRRRLAATGPTGATVEEDAEDEANLLEAEPVAADSIEADTWASGTESKPEKGMAEQNVTFQDSTEGADAGRLCVGGAAPAQRPPPANDGSEALRGGEALGKLANEYVEALRRASHAADCAPSAAVTQMEWERDIEWGMQQLDSMAASSQSHPAKHGDAGGTGVAAQTSPQMHKSDKLDHATGLQPGAALSAIEGLTQELPARPEHPQSLRLEKAILKTLEDTAQMLHAEDGGEVQNVAETYKALLLQWARSALTPNAALKDLLWLSDVTDLPEMLQKQGACPLLLDLNDSRMVFEMLHGHSVAQLQHAPATVLPAKPKVVPVMAALTGSGEGAAQLARFNVSKDPLYSTRTRQKGVGLPSKHALPALALATLPVKPSSRELMHRPMCYFVPAASVQTQAKAVRIKLAGAGSQQTGSTIAFCSMAGPDALTQVFSDVDLAKTSAQQLWEQARREKFVGAGDREPLFWLKHDPVRLLDADVSLKAARVPAEARVELAVAFTSIDLLPDSTANRVPDPNKGTPLQPPGAFTKKKDLTVAEGHLVLLEYLEERPLLLARPGMSMHLSTFYRKKDPSDSGHIKLMEGVDGEKWRMGRIEVLQPEDEEPFILASVKSGQTRTSVDTYMYKAGAFAHRPRPSDFLLVRSSAGALSVRRLTGSLVLGQQEPQMRIPAPKSKESKDILESRLVVHVFRELRRKQLKIDKGRGGGSATVSLAQLKRSFASLSNYEITSRLRDRCECHPLPGDLSGDLYVLRPGSHIPADGDLRKLLTPDMWCAHESMAAGQARLKETGLKHIAQLAQVHPDYLRLAYEQLPPSPDLERAFAALEKAVWGCPWELTDNFVSAMREFRGRLTLSGPGDPTGRGLGFSFWRDERKSLLEGTALQKKDAGQITGTNADLRKLSMKESMRILRGYGVTESEIKGLSRWQRISLVRDLANAKLQDGDSTVSARYARERKHSALELLEKSRHKARDIFERQAAALEEQEAAEDESDMSDTETTFTEGQSHAASAGERLREGGKPSAKKDSKKTTSTSVTEADEARELAEMRKGGFIMGKKGPVGKLEAKAGARRIRRTIIFPLASGEEATRQVIITDPEKMALLNMLYGDPAGGFGRRTVKLGSAAVTLNPSPMPKVKKTGKRTSARCTACGEVGHTAKNKACPMYGRAADDMEEDLFESPVRRTTKSRRQAAVEATADAQVSGERSAARRSKKPETEDSEDDADEDISLPTSPAVPTPAHPAEQPEVAAPLQEKKPKKAPVKRAAKKSVASARKYLAQRVLSPAFNEMKRQHPQALAFFKKPVILSQVPDYNLYVTKEDEMCFEVIERRLKEAMYSSASEFLTDIDRIVSNAVAYNSPYCGDQGHQNVIDAAMAMESAVRDELSYTPEKLEEAEERVRREDAASATAAQAVDLEEVQPEQAEEQSADFWVQCESCKKWRNLSKDVYNQTVNEIDPWYCFMNTGKDNAGCDAPDDYIESAEQSMEII</sequence>
<keyword evidence="3" id="KW-0863">Zinc-finger</keyword>
<keyword evidence="2" id="KW-0479">Metal-binding</keyword>
<evidence type="ECO:0000256" key="8">
    <source>
        <dbReference type="ARBA" id="ARBA00023242"/>
    </source>
</evidence>
<feature type="compositionally biased region" description="Acidic residues" evidence="11">
    <location>
        <begin position="125"/>
        <end position="135"/>
    </location>
</feature>
<keyword evidence="7" id="KW-0804">Transcription</keyword>
<evidence type="ECO:0000256" key="7">
    <source>
        <dbReference type="ARBA" id="ARBA00023163"/>
    </source>
</evidence>
<keyword evidence="8" id="KW-0539">Nucleus</keyword>
<dbReference type="PANTHER" id="PTHR13900">
    <property type="entry name" value="TRANSCRIPTION INITIATION FACTOR TFIID"/>
    <property type="match status" value="1"/>
</dbReference>
<dbReference type="GO" id="GO:0004402">
    <property type="term" value="F:histone acetyltransferase activity"/>
    <property type="evidence" value="ECO:0007669"/>
    <property type="project" value="InterPro"/>
</dbReference>
<evidence type="ECO:0000313" key="15">
    <source>
        <dbReference type="Proteomes" id="UP001314263"/>
    </source>
</evidence>
<dbReference type="Proteomes" id="UP001314263">
    <property type="component" value="Unassembled WGS sequence"/>
</dbReference>
<evidence type="ECO:0000313" key="14">
    <source>
        <dbReference type="EMBL" id="CAK0783603.1"/>
    </source>
</evidence>
<reference evidence="14 15" key="1">
    <citation type="submission" date="2023-10" db="EMBL/GenBank/DDBJ databases">
        <authorList>
            <person name="Maclean D."/>
            <person name="Macfadyen A."/>
        </authorList>
    </citation>
    <scope>NUCLEOTIDE SEQUENCE [LARGE SCALE GENOMIC DNA]</scope>
</reference>
<keyword evidence="15" id="KW-1185">Reference proteome</keyword>
<accession>A0AAV1I8B2</accession>
<feature type="region of interest" description="Disordered" evidence="11">
    <location>
        <begin position="372"/>
        <end position="393"/>
    </location>
</feature>
<keyword evidence="5" id="KW-0805">Transcription regulation</keyword>
<evidence type="ECO:0000256" key="4">
    <source>
        <dbReference type="ARBA" id="ARBA00022833"/>
    </source>
</evidence>
<dbReference type="GO" id="GO:0008270">
    <property type="term" value="F:zinc ion binding"/>
    <property type="evidence" value="ECO:0007669"/>
    <property type="project" value="UniProtKB-KW"/>
</dbReference>
<evidence type="ECO:0000259" key="12">
    <source>
        <dbReference type="PROSITE" id="PS50014"/>
    </source>
</evidence>
<feature type="region of interest" description="Disordered" evidence="11">
    <location>
        <begin position="1400"/>
        <end position="1484"/>
    </location>
</feature>
<dbReference type="CDD" id="cd04369">
    <property type="entry name" value="Bromodomain"/>
    <property type="match status" value="1"/>
</dbReference>
<gene>
    <name evidence="14" type="ORF">CVIRNUC_006802</name>
</gene>
<feature type="compositionally biased region" description="Acidic residues" evidence="11">
    <location>
        <begin position="86"/>
        <end position="96"/>
    </location>
</feature>
<feature type="compositionally biased region" description="Basic and acidic residues" evidence="11">
    <location>
        <begin position="1235"/>
        <end position="1251"/>
    </location>
</feature>
<dbReference type="Gene3D" id="1.20.920.10">
    <property type="entry name" value="Bromodomain-like"/>
    <property type="match status" value="1"/>
</dbReference>
<proteinExistence type="predicted"/>
<dbReference type="InterPro" id="IPR001487">
    <property type="entry name" value="Bromodomain"/>
</dbReference>
<evidence type="ECO:0000256" key="1">
    <source>
        <dbReference type="ARBA" id="ARBA00004123"/>
    </source>
</evidence>
<dbReference type="Pfam" id="PF12157">
    <property type="entry name" value="DUF3591"/>
    <property type="match status" value="1"/>
</dbReference>
<dbReference type="InterPro" id="IPR041670">
    <property type="entry name" value="Znf-CCHC_6"/>
</dbReference>
<feature type="compositionally biased region" description="Acidic residues" evidence="11">
    <location>
        <begin position="1205"/>
        <end position="1218"/>
    </location>
</feature>
<evidence type="ECO:0000259" key="13">
    <source>
        <dbReference type="PROSITE" id="PS51050"/>
    </source>
</evidence>
<dbReference type="Gene3D" id="3.30.40.100">
    <property type="match status" value="1"/>
</dbReference>
<feature type="region of interest" description="Disordered" evidence="11">
    <location>
        <begin position="1205"/>
        <end position="1263"/>
    </location>
</feature>
<dbReference type="InterPro" id="IPR036741">
    <property type="entry name" value="TAFII-230_TBP-bd_sf"/>
</dbReference>
<feature type="domain" description="Bromo" evidence="12">
    <location>
        <begin position="1510"/>
        <end position="1578"/>
    </location>
</feature>
<evidence type="ECO:0000256" key="11">
    <source>
        <dbReference type="SAM" id="MobiDB-lite"/>
    </source>
</evidence>
<dbReference type="PROSITE" id="PS51050">
    <property type="entry name" value="ZF_CW"/>
    <property type="match status" value="1"/>
</dbReference>
<dbReference type="InterPro" id="IPR022591">
    <property type="entry name" value="TAF1_HAT_dom"/>
</dbReference>
<organism evidence="14 15">
    <name type="scientific">Coccomyxa viridis</name>
    <dbReference type="NCBI Taxonomy" id="1274662"/>
    <lineage>
        <taxon>Eukaryota</taxon>
        <taxon>Viridiplantae</taxon>
        <taxon>Chlorophyta</taxon>
        <taxon>core chlorophytes</taxon>
        <taxon>Trebouxiophyceae</taxon>
        <taxon>Trebouxiophyceae incertae sedis</taxon>
        <taxon>Coccomyxaceae</taxon>
        <taxon>Coccomyxa</taxon>
    </lineage>
</organism>
<comment type="subcellular location">
    <subcellularLocation>
        <location evidence="1">Nucleus</location>
    </subcellularLocation>
</comment>
<evidence type="ECO:0000256" key="9">
    <source>
        <dbReference type="ARBA" id="ARBA00040102"/>
    </source>
</evidence>
<feature type="region of interest" description="Disordered" evidence="11">
    <location>
        <begin position="221"/>
        <end position="245"/>
    </location>
</feature>
<dbReference type="InterPro" id="IPR040240">
    <property type="entry name" value="TAF1"/>
</dbReference>
<dbReference type="GO" id="GO:0005669">
    <property type="term" value="C:transcription factor TFIID complex"/>
    <property type="evidence" value="ECO:0007669"/>
    <property type="project" value="InterPro"/>
</dbReference>
<name>A0AAV1I8B2_9CHLO</name>
<dbReference type="GO" id="GO:0051123">
    <property type="term" value="P:RNA polymerase II preinitiation complex assembly"/>
    <property type="evidence" value="ECO:0007669"/>
    <property type="project" value="TreeGrafter"/>
</dbReference>
<evidence type="ECO:0000256" key="6">
    <source>
        <dbReference type="ARBA" id="ARBA00023117"/>
    </source>
</evidence>
<keyword evidence="6 10" id="KW-0103">Bromodomain</keyword>
<dbReference type="InterPro" id="IPR036427">
    <property type="entry name" value="Bromodomain-like_sf"/>
</dbReference>
<keyword evidence="4" id="KW-0862">Zinc</keyword>
<feature type="region of interest" description="Disordered" evidence="11">
    <location>
        <begin position="294"/>
        <end position="319"/>
    </location>
</feature>
<feature type="compositionally biased region" description="Basic residues" evidence="11">
    <location>
        <begin position="1475"/>
        <end position="1484"/>
    </location>
</feature>
<feature type="region of interest" description="Disordered" evidence="11">
    <location>
        <begin position="68"/>
        <end position="110"/>
    </location>
</feature>
<dbReference type="SUPFAM" id="SSF47370">
    <property type="entry name" value="Bromodomain"/>
    <property type="match status" value="1"/>
</dbReference>
<evidence type="ECO:0000256" key="2">
    <source>
        <dbReference type="ARBA" id="ARBA00022723"/>
    </source>
</evidence>
<dbReference type="InterPro" id="IPR011124">
    <property type="entry name" value="Znf_CW"/>
</dbReference>
<protein>
    <recommendedName>
        <fullName evidence="9">Transcription initiation factor TFIID subunit 1</fullName>
    </recommendedName>
</protein>
<feature type="compositionally biased region" description="Acidic residues" evidence="11">
    <location>
        <begin position="1437"/>
        <end position="1447"/>
    </location>
</feature>
<dbReference type="SUPFAM" id="SSF47055">
    <property type="entry name" value="TAF(II)230 TBP-binding fragment"/>
    <property type="match status" value="1"/>
</dbReference>
<dbReference type="PANTHER" id="PTHR13900:SF0">
    <property type="entry name" value="TRANSCRIPTION INITIATION FACTOR TFIID SUBUNIT 1"/>
    <property type="match status" value="1"/>
</dbReference>
<evidence type="ECO:0000256" key="3">
    <source>
        <dbReference type="ARBA" id="ARBA00022771"/>
    </source>
</evidence>
<dbReference type="InterPro" id="IPR009067">
    <property type="entry name" value="TAF_II_230-bd"/>
</dbReference>
<dbReference type="GO" id="GO:0017025">
    <property type="term" value="F:TBP-class protein binding"/>
    <property type="evidence" value="ECO:0007669"/>
    <property type="project" value="InterPro"/>
</dbReference>
<comment type="caution">
    <text evidence="14">The sequence shown here is derived from an EMBL/GenBank/DDBJ whole genome shotgun (WGS) entry which is preliminary data.</text>
</comment>
<dbReference type="Pfam" id="PF00439">
    <property type="entry name" value="Bromodomain"/>
    <property type="match status" value="1"/>
</dbReference>
<evidence type="ECO:0000256" key="5">
    <source>
        <dbReference type="ARBA" id="ARBA00023015"/>
    </source>
</evidence>
<dbReference type="GO" id="GO:0016251">
    <property type="term" value="F:RNA polymerase II general transcription initiation factor activity"/>
    <property type="evidence" value="ECO:0007669"/>
    <property type="project" value="InterPro"/>
</dbReference>
<feature type="domain" description="CW-type" evidence="13">
    <location>
        <begin position="1643"/>
        <end position="1697"/>
    </location>
</feature>
<dbReference type="Pfam" id="PF07496">
    <property type="entry name" value="zf-CW"/>
    <property type="match status" value="1"/>
</dbReference>
<dbReference type="PROSITE" id="PS50014">
    <property type="entry name" value="BROMODOMAIN_2"/>
    <property type="match status" value="1"/>
</dbReference>
<dbReference type="Pfam" id="PF15288">
    <property type="entry name" value="zf-CCHC_6"/>
    <property type="match status" value="1"/>
</dbReference>
<dbReference type="SMART" id="SM00297">
    <property type="entry name" value="BROMO"/>
    <property type="match status" value="1"/>
</dbReference>
<dbReference type="EMBL" id="CAUYUE010000009">
    <property type="protein sequence ID" value="CAK0783603.1"/>
    <property type="molecule type" value="Genomic_DNA"/>
</dbReference>
<feature type="region of interest" description="Disordered" evidence="11">
    <location>
        <begin position="124"/>
        <end position="148"/>
    </location>
</feature>
<dbReference type="Pfam" id="PF09247">
    <property type="entry name" value="TBP-binding"/>
    <property type="match status" value="1"/>
</dbReference>